<comment type="function">
    <text evidence="3">Catalyzes oxygen-dependent 5-hydroxyuridine (ho5U) modification at position 34 in tRNAs, the first step in 5-carboxymethoxyuridine (cmo5U) biosynthesis. May be part of an alternate pathway, which is able to bypass cmo5U biogenesis in a subset of tRNAs under aerobic conditions.</text>
</comment>
<dbReference type="PROSITE" id="PS50206">
    <property type="entry name" value="RHODANESE_3"/>
    <property type="match status" value="1"/>
</dbReference>
<dbReference type="SMART" id="SM00450">
    <property type="entry name" value="RHOD"/>
    <property type="match status" value="1"/>
</dbReference>
<dbReference type="AlphaFoldDB" id="A0A3B1E7W7"/>
<dbReference type="InterPro" id="IPR001763">
    <property type="entry name" value="Rhodanese-like_dom"/>
</dbReference>
<evidence type="ECO:0000256" key="4">
    <source>
        <dbReference type="HAMAP-Rule" id="MF_00469"/>
    </source>
</evidence>
<reference evidence="7" key="1">
    <citation type="submission" date="2018-09" db="EMBL/GenBank/DDBJ databases">
        <authorList>
            <person name="Manzano-Marin A."/>
            <person name="Manzano-Marin A."/>
        </authorList>
    </citation>
    <scope>NUCLEOTIDE SEQUENCE [LARGE SCALE GENOMIC DNA]</scope>
    <source>
        <strain evidence="7">BuCistrobi</strain>
    </source>
</reference>
<dbReference type="Pfam" id="PF12368">
    <property type="entry name" value="Rhodanese_C"/>
    <property type="match status" value="1"/>
</dbReference>
<evidence type="ECO:0000256" key="2">
    <source>
        <dbReference type="ARBA" id="ARBA00023002"/>
    </source>
</evidence>
<keyword evidence="1 4" id="KW-0819">tRNA processing</keyword>
<name>A0A3B1E7W7_9GAMM</name>
<dbReference type="Gene3D" id="3.30.70.100">
    <property type="match status" value="1"/>
</dbReference>
<keyword evidence="2 4" id="KW-0560">Oxidoreductase</keyword>
<evidence type="ECO:0000313" key="7">
    <source>
        <dbReference type="Proteomes" id="UP000271849"/>
    </source>
</evidence>
<dbReference type="InterPro" id="IPR020936">
    <property type="entry name" value="TrhO"/>
</dbReference>
<dbReference type="EC" id="1.14.-.-" evidence="4"/>
<dbReference type="OrthoDB" id="9778326at2"/>
<dbReference type="InterPro" id="IPR022111">
    <property type="entry name" value="Rhodanese_C"/>
</dbReference>
<feature type="domain" description="Rhodanese" evidence="5">
    <location>
        <begin position="147"/>
        <end position="241"/>
    </location>
</feature>
<accession>A0A3B1E7W7</accession>
<dbReference type="HAMAP" id="MF_00469">
    <property type="entry name" value="TrhO"/>
    <property type="match status" value="1"/>
</dbReference>
<dbReference type="Gene3D" id="3.40.250.10">
    <property type="entry name" value="Rhodanese-like domain"/>
    <property type="match status" value="1"/>
</dbReference>
<dbReference type="InterPro" id="IPR036873">
    <property type="entry name" value="Rhodanese-like_dom_sf"/>
</dbReference>
<organism evidence="6 7">
    <name type="scientific">Buchnera aphidicola</name>
    <name type="common">Cinara strobi</name>
    <dbReference type="NCBI Taxonomy" id="1921549"/>
    <lineage>
        <taxon>Bacteria</taxon>
        <taxon>Pseudomonadati</taxon>
        <taxon>Pseudomonadota</taxon>
        <taxon>Gammaproteobacteria</taxon>
        <taxon>Enterobacterales</taxon>
        <taxon>Erwiniaceae</taxon>
        <taxon>Buchnera</taxon>
    </lineage>
</organism>
<evidence type="ECO:0000259" key="5">
    <source>
        <dbReference type="PROSITE" id="PS50206"/>
    </source>
</evidence>
<gene>
    <name evidence="6" type="primary">yceA</name>
    <name evidence="4" type="synonym">trhO</name>
    <name evidence="6" type="ORF">BUCINSTRO3249_0232</name>
</gene>
<dbReference type="Proteomes" id="UP000271849">
    <property type="component" value="Chromosome"/>
</dbReference>
<dbReference type="RefSeq" id="WP_158349109.1">
    <property type="nucleotide sequence ID" value="NZ_LR025085.1"/>
</dbReference>
<evidence type="ECO:0000256" key="1">
    <source>
        <dbReference type="ARBA" id="ARBA00022694"/>
    </source>
</evidence>
<dbReference type="Pfam" id="PF17773">
    <property type="entry name" value="UPF0176_N"/>
    <property type="match status" value="1"/>
</dbReference>
<comment type="catalytic activity">
    <reaction evidence="4">
        <text>uridine(34) in tRNA + AH2 + O2 = 5-hydroxyuridine(34) in tRNA + A + H2O</text>
        <dbReference type="Rhea" id="RHEA:64224"/>
        <dbReference type="Rhea" id="RHEA-COMP:11727"/>
        <dbReference type="Rhea" id="RHEA-COMP:13381"/>
        <dbReference type="ChEBI" id="CHEBI:13193"/>
        <dbReference type="ChEBI" id="CHEBI:15377"/>
        <dbReference type="ChEBI" id="CHEBI:15379"/>
        <dbReference type="ChEBI" id="CHEBI:17499"/>
        <dbReference type="ChEBI" id="CHEBI:65315"/>
        <dbReference type="ChEBI" id="CHEBI:136877"/>
    </reaction>
</comment>
<protein>
    <recommendedName>
        <fullName evidence="4">tRNA uridine(34) hydroxylase</fullName>
        <ecNumber evidence="4">1.14.-.-</ecNumber>
    </recommendedName>
    <alternativeName>
        <fullName evidence="4">tRNA hydroxylation protein O</fullName>
    </alternativeName>
</protein>
<comment type="similarity">
    <text evidence="4">Belongs to the TrhO family.</text>
</comment>
<dbReference type="GO" id="GO:0016705">
    <property type="term" value="F:oxidoreductase activity, acting on paired donors, with incorporation or reduction of molecular oxygen"/>
    <property type="evidence" value="ECO:0007669"/>
    <property type="project" value="UniProtKB-UniRule"/>
</dbReference>
<dbReference type="SUPFAM" id="SSF52821">
    <property type="entry name" value="Rhodanese/Cell cycle control phosphatase"/>
    <property type="match status" value="1"/>
</dbReference>
<dbReference type="Pfam" id="PF00581">
    <property type="entry name" value="Rhodanese"/>
    <property type="match status" value="1"/>
</dbReference>
<evidence type="ECO:0000256" key="3">
    <source>
        <dbReference type="ARBA" id="ARBA00045625"/>
    </source>
</evidence>
<dbReference type="PANTHER" id="PTHR43846">
    <property type="entry name" value="UPF0176 PROTEIN YCEA"/>
    <property type="match status" value="1"/>
</dbReference>
<dbReference type="STRING" id="1921549.GCA_900128825_00231"/>
<dbReference type="NCBIfam" id="NF001133">
    <property type="entry name" value="PRK00142.1-1"/>
    <property type="match status" value="1"/>
</dbReference>
<dbReference type="PANTHER" id="PTHR43846:SF1">
    <property type="entry name" value="TRNA URIDINE(34) HYDROXYLASE"/>
    <property type="match status" value="1"/>
</dbReference>
<proteinExistence type="inferred from homology"/>
<dbReference type="EMBL" id="LR025085">
    <property type="protein sequence ID" value="VAX76607.1"/>
    <property type="molecule type" value="Genomic_DNA"/>
</dbReference>
<sequence length="319" mass="38484">MFKKNQLVFKKYLNNFCEDIHCKKRVILSFYKYFLIINPENLFNFLQFHLKNKNVLGRIYISKEGINAVISIPFILYNYFKRFFRNLYSKTRKMYINYFFENKKIAFWDLRIKIKNQLVSSKIINFNFYPNNCGIYLNASLVNKYLFNKNFIFVDMRNSYEYEIGHFSNSLSIPSKTFREQLKKLPYYLNSYRDKNIVLYCTGGIRCEKSTALLKYYGFSKIYHIYGGILSYIQQVKQNNLPNYFKGKIFVFDSRLFKKITNDILSKCITCKKNTNRSHINCFNNFCHRLFIQCKKCSIKLNSCCSVECRRILYKKIYL</sequence>
<dbReference type="InterPro" id="IPR040503">
    <property type="entry name" value="TRHO_N"/>
</dbReference>
<dbReference type="GO" id="GO:0006400">
    <property type="term" value="P:tRNA modification"/>
    <property type="evidence" value="ECO:0007669"/>
    <property type="project" value="UniProtKB-UniRule"/>
</dbReference>
<evidence type="ECO:0000313" key="6">
    <source>
        <dbReference type="EMBL" id="VAX76607.1"/>
    </source>
</evidence>